<gene>
    <name evidence="2" type="ORF">FJY75_11870</name>
</gene>
<protein>
    <recommendedName>
        <fullName evidence="1">Carbamoyltransferase domain-containing protein</fullName>
    </recommendedName>
</protein>
<reference evidence="2" key="1">
    <citation type="submission" date="2019-03" db="EMBL/GenBank/DDBJ databases">
        <title>Lake Tanganyika Metagenome-Assembled Genomes (MAGs).</title>
        <authorList>
            <person name="Tran P."/>
        </authorList>
    </citation>
    <scope>NUCLEOTIDE SEQUENCE</scope>
    <source>
        <strain evidence="2">M_DeepCast_400m_m2_100</strain>
    </source>
</reference>
<proteinExistence type="predicted"/>
<dbReference type="GO" id="GO:0003824">
    <property type="term" value="F:catalytic activity"/>
    <property type="evidence" value="ECO:0007669"/>
    <property type="project" value="InterPro"/>
</dbReference>
<evidence type="ECO:0000313" key="2">
    <source>
        <dbReference type="EMBL" id="MBM3318538.1"/>
    </source>
</evidence>
<dbReference type="Pfam" id="PF02543">
    <property type="entry name" value="Carbam_trans_N"/>
    <property type="match status" value="1"/>
</dbReference>
<evidence type="ECO:0000259" key="1">
    <source>
        <dbReference type="Pfam" id="PF02543"/>
    </source>
</evidence>
<dbReference type="Proteomes" id="UP000748308">
    <property type="component" value="Unassembled WGS sequence"/>
</dbReference>
<evidence type="ECO:0000313" key="3">
    <source>
        <dbReference type="Proteomes" id="UP000748308"/>
    </source>
</evidence>
<name>A0A937XEN9_UNCEI</name>
<sequence length="35" mass="4060">MRILGLSCFYHDSAVALVRDGEIVFAAQEERYSRR</sequence>
<dbReference type="InterPro" id="IPR003696">
    <property type="entry name" value="Carbtransf_dom"/>
</dbReference>
<dbReference type="Gene3D" id="3.30.420.40">
    <property type="match status" value="1"/>
</dbReference>
<dbReference type="AlphaFoldDB" id="A0A937XEN9"/>
<dbReference type="EMBL" id="VGIY01000391">
    <property type="protein sequence ID" value="MBM3318538.1"/>
    <property type="molecule type" value="Genomic_DNA"/>
</dbReference>
<accession>A0A937XEN9</accession>
<comment type="caution">
    <text evidence="2">The sequence shown here is derived from an EMBL/GenBank/DDBJ whole genome shotgun (WGS) entry which is preliminary data.</text>
</comment>
<feature type="non-terminal residue" evidence="2">
    <location>
        <position position="35"/>
    </location>
</feature>
<organism evidence="2 3">
    <name type="scientific">Eiseniibacteriota bacterium</name>
    <dbReference type="NCBI Taxonomy" id="2212470"/>
    <lineage>
        <taxon>Bacteria</taxon>
        <taxon>Candidatus Eiseniibacteriota</taxon>
    </lineage>
</organism>
<feature type="domain" description="Carbamoyltransferase" evidence="1">
    <location>
        <begin position="2"/>
        <end position="34"/>
    </location>
</feature>